<protein>
    <submittedName>
        <fullName evidence="1">Uncharacterized protein</fullName>
    </submittedName>
</protein>
<proteinExistence type="evidence at transcript level"/>
<reference evidence="1" key="1">
    <citation type="submission" date="2012-05" db="EMBL/GenBank/DDBJ databases">
        <authorList>
            <person name="Krishnakumar V."/>
            <person name="Cheung F."/>
            <person name="Xiao Y."/>
            <person name="Chan A."/>
            <person name="Moskal W.A."/>
            <person name="Town C.D."/>
        </authorList>
    </citation>
    <scope>NUCLEOTIDE SEQUENCE</scope>
</reference>
<name>I3S5A5_LOTJA</name>
<sequence length="153" mass="17733">MSNSNSWIKMCTRDVTNRVNQNHNSKSPNNCNPRKCHHLIIIKVHHHRSTTCKYQEICAQHLCYQLLQKWHTVFLNAITFFGGFIVHIQNHLVASLADALLVCLPLEPGCFTSFNCFNIFWFFSSNIIFSSNSTFTSSSCIFKIKFSYLAYRC</sequence>
<dbReference type="AlphaFoldDB" id="I3S5A5"/>
<organism evidence="1">
    <name type="scientific">Lotus japonicus</name>
    <name type="common">Lotus corniculatus var. japonicus</name>
    <dbReference type="NCBI Taxonomy" id="34305"/>
    <lineage>
        <taxon>Eukaryota</taxon>
        <taxon>Viridiplantae</taxon>
        <taxon>Streptophyta</taxon>
        <taxon>Embryophyta</taxon>
        <taxon>Tracheophyta</taxon>
        <taxon>Spermatophyta</taxon>
        <taxon>Magnoliopsida</taxon>
        <taxon>eudicotyledons</taxon>
        <taxon>Gunneridae</taxon>
        <taxon>Pentapetalae</taxon>
        <taxon>rosids</taxon>
        <taxon>fabids</taxon>
        <taxon>Fabales</taxon>
        <taxon>Fabaceae</taxon>
        <taxon>Papilionoideae</taxon>
        <taxon>50 kb inversion clade</taxon>
        <taxon>NPAAA clade</taxon>
        <taxon>Hologalegina</taxon>
        <taxon>robinioid clade</taxon>
        <taxon>Loteae</taxon>
        <taxon>Lotus</taxon>
    </lineage>
</organism>
<evidence type="ECO:0000313" key="1">
    <source>
        <dbReference type="EMBL" id="AFK35447.1"/>
    </source>
</evidence>
<dbReference type="EMBL" id="BT135652">
    <property type="protein sequence ID" value="AFK35447.1"/>
    <property type="molecule type" value="mRNA"/>
</dbReference>
<accession>I3S5A5</accession>